<gene>
    <name evidence="2" type="ORF">FPZ12_040600</name>
</gene>
<name>A0A5N0UPP7_9PSEU</name>
<dbReference type="Gene3D" id="1.10.1240.10">
    <property type="entry name" value="Methionine synthase domain"/>
    <property type="match status" value="1"/>
</dbReference>
<dbReference type="GO" id="GO:0031419">
    <property type="term" value="F:cobalamin binding"/>
    <property type="evidence" value="ECO:0007669"/>
    <property type="project" value="InterPro"/>
</dbReference>
<dbReference type="AlphaFoldDB" id="A0A5N0UPP7"/>
<dbReference type="GO" id="GO:0046872">
    <property type="term" value="F:metal ion binding"/>
    <property type="evidence" value="ECO:0007669"/>
    <property type="project" value="InterPro"/>
</dbReference>
<comment type="caution">
    <text evidence="2">The sequence shown here is derived from an EMBL/GenBank/DDBJ whole genome shotgun (WGS) entry which is preliminary data.</text>
</comment>
<dbReference type="Gene3D" id="3.40.50.280">
    <property type="entry name" value="Cobalamin-binding domain"/>
    <property type="match status" value="1"/>
</dbReference>
<dbReference type="InterPro" id="IPR003759">
    <property type="entry name" value="Cbl-bd_cap"/>
</dbReference>
<evidence type="ECO:0000313" key="2">
    <source>
        <dbReference type="EMBL" id="KAA9150726.1"/>
    </source>
</evidence>
<dbReference type="InterPro" id="IPR036724">
    <property type="entry name" value="Cobalamin-bd_sf"/>
</dbReference>
<evidence type="ECO:0000259" key="1">
    <source>
        <dbReference type="PROSITE" id="PS51332"/>
    </source>
</evidence>
<accession>A0A5N0UPP7</accession>
<proteinExistence type="predicted"/>
<dbReference type="InterPro" id="IPR036594">
    <property type="entry name" value="Meth_synthase_dom"/>
</dbReference>
<dbReference type="OrthoDB" id="3782345at2"/>
<protein>
    <submittedName>
        <fullName evidence="2">Twin-arginine translocation pathway signal protein</fullName>
    </submittedName>
</protein>
<dbReference type="PROSITE" id="PS51332">
    <property type="entry name" value="B12_BINDING"/>
    <property type="match status" value="1"/>
</dbReference>
<evidence type="ECO:0000313" key="3">
    <source>
        <dbReference type="Proteomes" id="UP000319769"/>
    </source>
</evidence>
<dbReference type="InterPro" id="IPR006158">
    <property type="entry name" value="Cobalamin-bd"/>
</dbReference>
<dbReference type="Proteomes" id="UP000319769">
    <property type="component" value="Unassembled WGS sequence"/>
</dbReference>
<reference evidence="2" key="1">
    <citation type="submission" date="2019-09" db="EMBL/GenBank/DDBJ databases">
        <authorList>
            <person name="Teo W.F.A."/>
            <person name="Duangmal K."/>
        </authorList>
    </citation>
    <scope>NUCLEOTIDE SEQUENCE [LARGE SCALE GENOMIC DNA]</scope>
    <source>
        <strain evidence="2">K81G1</strain>
    </source>
</reference>
<organism evidence="2 3">
    <name type="scientific">Amycolatopsis acidicola</name>
    <dbReference type="NCBI Taxonomy" id="2596893"/>
    <lineage>
        <taxon>Bacteria</taxon>
        <taxon>Bacillati</taxon>
        <taxon>Actinomycetota</taxon>
        <taxon>Actinomycetes</taxon>
        <taxon>Pseudonocardiales</taxon>
        <taxon>Pseudonocardiaceae</taxon>
        <taxon>Amycolatopsis</taxon>
    </lineage>
</organism>
<dbReference type="SUPFAM" id="SSF52242">
    <property type="entry name" value="Cobalamin (vitamin B12)-binding domain"/>
    <property type="match status" value="1"/>
</dbReference>
<sequence length="328" mass="34080">MTAVRIDALAREFGELVSTVDSEDAVALVERALDDGADPMAVLVDVIAAAQRRVGFRWQRGEWSVAQEHAATAVAVSATEAVTRRARLTPAARGRVVLACAEREWHAMPAMIIGGALRGAGWSVTMLGAATPAARLTQYLHDLGPDVTAVSCSMPGALPATRRIIEASTADGIPVLAGGPAFGTDSARADALGATAWAPTAREVAQVIAGLPPVVPAVPPLPAGPANEQASLELDHEALAATLLRQWSPGPDWLAADIKDVVDLALHCVGAALLTGDARPLPDTAAWVSDLLTSRGADNTTAGELGEQLAHVLREYPLARNLVTAHWA</sequence>
<dbReference type="Pfam" id="PF02310">
    <property type="entry name" value="B12-binding"/>
    <property type="match status" value="1"/>
</dbReference>
<dbReference type="Pfam" id="PF02607">
    <property type="entry name" value="B12-binding_2"/>
    <property type="match status" value="1"/>
</dbReference>
<feature type="domain" description="B12-binding" evidence="1">
    <location>
        <begin position="93"/>
        <end position="218"/>
    </location>
</feature>
<dbReference type="EMBL" id="VMNW02000113">
    <property type="protein sequence ID" value="KAA9150726.1"/>
    <property type="molecule type" value="Genomic_DNA"/>
</dbReference>
<keyword evidence="3" id="KW-1185">Reference proteome</keyword>